<comment type="similarity">
    <text evidence="6">Belongs to the IspF family.</text>
</comment>
<dbReference type="Proteomes" id="UP001230156">
    <property type="component" value="Unassembled WGS sequence"/>
</dbReference>
<feature type="binding site" evidence="14">
    <location>
        <begin position="287"/>
        <end position="289"/>
    </location>
    <ligand>
        <name>4-CDP-2-C-methyl-D-erythritol 2-phosphate</name>
        <dbReference type="ChEBI" id="CHEBI:57919"/>
    </ligand>
</feature>
<evidence type="ECO:0000256" key="3">
    <source>
        <dbReference type="ARBA" id="ARBA00001968"/>
    </source>
</evidence>
<feature type="region of interest" description="2-C-methyl-D-erythritol 4-phosphate cytidylyltransferase" evidence="14">
    <location>
        <begin position="1"/>
        <end position="232"/>
    </location>
</feature>
<dbReference type="PANTHER" id="PTHR43181">
    <property type="entry name" value="2-C-METHYL-D-ERYTHRITOL 2,4-CYCLODIPHOSPHATE SYNTHASE, CHLOROPLASTIC"/>
    <property type="match status" value="1"/>
</dbReference>
<dbReference type="SUPFAM" id="SSF53448">
    <property type="entry name" value="Nucleotide-diphospho-sugar transferases"/>
    <property type="match status" value="1"/>
</dbReference>
<comment type="pathway">
    <text evidence="4 14">Isoprenoid biosynthesis; isopentenyl diphosphate biosynthesis via DXP pathway; isopentenyl diphosphate from 1-deoxy-D-xylulose 5-phosphate: step 4/6.</text>
</comment>
<comment type="caution">
    <text evidence="16">The sequence shown here is derived from an EMBL/GenBank/DDBJ whole genome shotgun (WGS) entry which is preliminary data.</text>
</comment>
<protein>
    <recommendedName>
        <fullName evidence="14">Bifunctional enzyme IspD/IspF</fullName>
    </recommendedName>
    <domain>
        <recommendedName>
            <fullName evidence="14">2-C-methyl-D-erythritol 4-phosphate cytidylyltransferase</fullName>
            <ecNumber evidence="14">2.7.7.60</ecNumber>
        </recommendedName>
        <alternativeName>
            <fullName evidence="14">4-diphosphocytidyl-2C-methyl-D-erythritol synthase</fullName>
        </alternativeName>
        <alternativeName>
            <fullName evidence="14">MEP cytidylyltransferase</fullName>
            <shortName evidence="14">MCT</shortName>
        </alternativeName>
    </domain>
    <domain>
        <recommendedName>
            <fullName evidence="14">2-C-methyl-D-erythritol 2,4-cyclodiphosphate synthase</fullName>
            <shortName evidence="14">MECDP-synthase</shortName>
            <shortName evidence="14">MECPP-synthase</shortName>
            <shortName evidence="14">MECPS</shortName>
            <ecNumber evidence="14">4.6.1.12</ecNumber>
        </recommendedName>
    </domain>
</protein>
<evidence type="ECO:0000259" key="15">
    <source>
        <dbReference type="Pfam" id="PF02542"/>
    </source>
</evidence>
<dbReference type="Pfam" id="PF02542">
    <property type="entry name" value="YgbB"/>
    <property type="match status" value="1"/>
</dbReference>
<dbReference type="CDD" id="cd00554">
    <property type="entry name" value="MECDP_synthase"/>
    <property type="match status" value="1"/>
</dbReference>
<proteinExistence type="inferred from homology"/>
<dbReference type="PROSITE" id="PS01350">
    <property type="entry name" value="ISPF"/>
    <property type="match status" value="1"/>
</dbReference>
<gene>
    <name evidence="14" type="primary">ispDF</name>
    <name evidence="16" type="ORF">Q8A70_10115</name>
</gene>
<comment type="cofactor">
    <cofactor evidence="3 14">
        <name>a divalent metal cation</name>
        <dbReference type="ChEBI" id="CHEBI:60240"/>
    </cofactor>
</comment>
<dbReference type="Pfam" id="PF01128">
    <property type="entry name" value="IspD"/>
    <property type="match status" value="1"/>
</dbReference>
<dbReference type="EC" id="2.7.7.60" evidence="14"/>
<comment type="caution">
    <text evidence="14">Lacks conserved residue(s) required for the propagation of feature annotation.</text>
</comment>
<feature type="binding site" evidence="14">
    <location>
        <begin position="265"/>
        <end position="266"/>
    </location>
    <ligand>
        <name>4-CDP-2-C-methyl-D-erythritol 2-phosphate</name>
        <dbReference type="ChEBI" id="CHEBI:57919"/>
    </ligand>
</feature>
<reference evidence="17" key="1">
    <citation type="submission" date="2023-08" db="EMBL/GenBank/DDBJ databases">
        <title>Rhodospirillaceae gen. nov., a novel taxon isolated from the Yangtze River Yuezi River estuary sludge.</title>
        <authorList>
            <person name="Ruan L."/>
        </authorList>
    </citation>
    <scope>NUCLEOTIDE SEQUENCE [LARGE SCALE GENOMIC DNA]</scope>
    <source>
        <strain evidence="17">R-7</strain>
    </source>
</reference>
<dbReference type="InterPro" id="IPR036571">
    <property type="entry name" value="MECDP_synthase_sf"/>
</dbReference>
<evidence type="ECO:0000256" key="11">
    <source>
        <dbReference type="ARBA" id="ARBA00023229"/>
    </source>
</evidence>
<feature type="site" description="Transition state stabilizer" evidence="14">
    <location>
        <position position="364"/>
    </location>
</feature>
<evidence type="ECO:0000256" key="5">
    <source>
        <dbReference type="ARBA" id="ARBA00004787"/>
    </source>
</evidence>
<dbReference type="CDD" id="cd02516">
    <property type="entry name" value="CDP-ME_synthetase"/>
    <property type="match status" value="1"/>
</dbReference>
<dbReference type="EC" id="4.6.1.12" evidence="14"/>
<feature type="site" description="Transition state stabilizer" evidence="14">
    <location>
        <position position="16"/>
    </location>
</feature>
<comment type="similarity">
    <text evidence="14">In the N-terminal section; belongs to the IspD/TarI cytidylyltransferase family. IspD subfamily.</text>
</comment>
<dbReference type="InterPro" id="IPR001228">
    <property type="entry name" value="IspD"/>
</dbReference>
<evidence type="ECO:0000256" key="6">
    <source>
        <dbReference type="ARBA" id="ARBA00008480"/>
    </source>
</evidence>
<evidence type="ECO:0000256" key="8">
    <source>
        <dbReference type="ARBA" id="ARBA00022679"/>
    </source>
</evidence>
<feature type="site" description="Positions MEP for the nucleophilic attack" evidence="14">
    <location>
        <position position="152"/>
    </location>
</feature>
<dbReference type="PANTHER" id="PTHR43181:SF1">
    <property type="entry name" value="2-C-METHYL-D-ERYTHRITOL 2,4-CYCLODIPHOSPHATE SYNTHASE, CHLOROPLASTIC"/>
    <property type="match status" value="1"/>
</dbReference>
<evidence type="ECO:0000256" key="4">
    <source>
        <dbReference type="ARBA" id="ARBA00004709"/>
    </source>
</evidence>
<evidence type="ECO:0000256" key="2">
    <source>
        <dbReference type="ARBA" id="ARBA00001282"/>
    </source>
</evidence>
<dbReference type="HAMAP" id="MF_00107">
    <property type="entry name" value="IspF"/>
    <property type="match status" value="1"/>
</dbReference>
<dbReference type="NCBIfam" id="TIGR00453">
    <property type="entry name" value="ispD"/>
    <property type="match status" value="1"/>
</dbReference>
<evidence type="ECO:0000313" key="16">
    <source>
        <dbReference type="EMBL" id="MDQ7248022.1"/>
    </source>
</evidence>
<keyword evidence="10 14" id="KW-0479">Metal-binding</keyword>
<keyword evidence="17" id="KW-1185">Reference proteome</keyword>
<comment type="function">
    <text evidence="14">Bifunctional enzyme that catalyzes the formation of 4-diphosphocytidyl-2-C-methyl-D-erythritol from CTP and 2-C-methyl-D-erythritol 4-phosphate (MEP) (IspD), and catalyzes the conversion of 4-diphosphocytidyl-2-C-methyl-D-erythritol 2-phosphate (CDP-ME2P) to 2-C-methyl-D-erythritol 2,4-cyclodiphosphate (ME-CPP) with a corresponding release of cytidine 5-monophosphate (CMP) (IspF).</text>
</comment>
<evidence type="ECO:0000256" key="7">
    <source>
        <dbReference type="ARBA" id="ARBA00009789"/>
    </source>
</evidence>
<evidence type="ECO:0000256" key="1">
    <source>
        <dbReference type="ARBA" id="ARBA00000200"/>
    </source>
</evidence>
<sequence>MTNVVALVVAAGSGLRMGGELPKQFLPLAGKPLLRHCLETFAAHPRIAGVKVVINETYRELYESATTGLPLLSPALGGETRQASVHNGLESLTGSPPDLVLIHDAARPFIDAPTIDRTIDALHDHDGALVAVQVVDTLKRAEGKFSGATVDRTGLWRAQTPQGFRFQPILAAHRRAATGPEMTDDAAVAEAAGLKVVLVPGIVNNFKVTTRADFERAEHMMAEQRAVAPLEYRTGSGYDVHRLIEGDGVWLCGVKIPHDQKLEGHSDADVAMHALTDALLGAIAAQDIGAHFPPSDPQWRGAPSWKFLDHAMKLVARKGGHVTHCDVTIICERPKVGPHREAMIARLAEIMGIDPHRISVKATTTEKLGFTGRGEGIAAQAMATVALPLA</sequence>
<dbReference type="GO" id="GO:0050518">
    <property type="term" value="F:2-C-methyl-D-erythritol 4-phosphate cytidylyltransferase activity"/>
    <property type="evidence" value="ECO:0007669"/>
    <property type="project" value="UniProtKB-EC"/>
</dbReference>
<dbReference type="GO" id="GO:0008685">
    <property type="term" value="F:2-C-methyl-D-erythritol 2,4-cyclodiphosphate synthase activity"/>
    <property type="evidence" value="ECO:0007669"/>
    <property type="project" value="UniProtKB-EC"/>
</dbReference>
<dbReference type="InterPro" id="IPR026596">
    <property type="entry name" value="IspD/F"/>
</dbReference>
<evidence type="ECO:0000256" key="14">
    <source>
        <dbReference type="HAMAP-Rule" id="MF_01520"/>
    </source>
</evidence>
<dbReference type="Gene3D" id="3.30.1330.50">
    <property type="entry name" value="2-C-methyl-D-erythritol 2,4-cyclodiphosphate synthase"/>
    <property type="match status" value="1"/>
</dbReference>
<accession>A0ABU0YLD2</accession>
<dbReference type="HAMAP" id="MF_00108">
    <property type="entry name" value="IspD"/>
    <property type="match status" value="1"/>
</dbReference>
<comment type="similarity">
    <text evidence="7">Belongs to the IspD/TarI cytidylyltransferase family. IspD subfamily.</text>
</comment>
<keyword evidence="11 14" id="KW-0414">Isoprene biosynthesis</keyword>
<feature type="domain" description="2-C-methyl-D-erythritol 2,4-cyclodiphosphate synthase" evidence="15">
    <location>
        <begin position="233"/>
        <end position="385"/>
    </location>
</feature>
<comment type="catalytic activity">
    <reaction evidence="2 14">
        <text>2-C-methyl-D-erythritol 4-phosphate + CTP + H(+) = 4-CDP-2-C-methyl-D-erythritol + diphosphate</text>
        <dbReference type="Rhea" id="RHEA:13429"/>
        <dbReference type="ChEBI" id="CHEBI:15378"/>
        <dbReference type="ChEBI" id="CHEBI:33019"/>
        <dbReference type="ChEBI" id="CHEBI:37563"/>
        <dbReference type="ChEBI" id="CHEBI:57823"/>
        <dbReference type="ChEBI" id="CHEBI:58262"/>
        <dbReference type="EC" id="2.7.7.60"/>
    </reaction>
</comment>
<comment type="similarity">
    <text evidence="14">In the C-terminal section; belongs to the IspF family.</text>
</comment>
<dbReference type="NCBIfam" id="NF006899">
    <property type="entry name" value="PRK09382.1"/>
    <property type="match status" value="1"/>
</dbReference>
<feature type="site" description="Positions MEP for the nucleophilic attack" evidence="14">
    <location>
        <position position="207"/>
    </location>
</feature>
<dbReference type="InterPro" id="IPR020555">
    <property type="entry name" value="MECDP_synthase_CS"/>
</dbReference>
<feature type="binding site" evidence="14">
    <location>
        <begin position="363"/>
        <end position="366"/>
    </location>
    <ligand>
        <name>4-CDP-2-C-methyl-D-erythritol 2-phosphate</name>
        <dbReference type="ChEBI" id="CHEBI:57919"/>
    </ligand>
</feature>
<dbReference type="PROSITE" id="PS01295">
    <property type="entry name" value="ISPD"/>
    <property type="match status" value="1"/>
</dbReference>
<comment type="pathway">
    <text evidence="5 14">Isoprenoid biosynthesis; isopentenyl diphosphate biosynthesis via DXP pathway; isopentenyl diphosphate from 1-deoxy-D-xylulose 5-phosphate: step 2/6.</text>
</comment>
<feature type="binding site" evidence="14">
    <location>
        <position position="373"/>
    </location>
    <ligand>
        <name>4-CDP-2-C-methyl-D-erythritol 2-phosphate</name>
        <dbReference type="ChEBI" id="CHEBI:57919"/>
    </ligand>
</feature>
<comment type="catalytic activity">
    <reaction evidence="1 14">
        <text>4-CDP-2-C-methyl-D-erythritol 2-phosphate = 2-C-methyl-D-erythritol 2,4-cyclic diphosphate + CMP</text>
        <dbReference type="Rhea" id="RHEA:23864"/>
        <dbReference type="ChEBI" id="CHEBI:57919"/>
        <dbReference type="ChEBI" id="CHEBI:58483"/>
        <dbReference type="ChEBI" id="CHEBI:60377"/>
        <dbReference type="EC" id="4.6.1.12"/>
    </reaction>
</comment>
<dbReference type="RefSeq" id="WP_379955466.1">
    <property type="nucleotide sequence ID" value="NZ_JAUYVI010000003.1"/>
</dbReference>
<evidence type="ECO:0000256" key="13">
    <source>
        <dbReference type="ARBA" id="ARBA00023268"/>
    </source>
</evidence>
<feature type="binding site" evidence="14">
    <location>
        <position position="273"/>
    </location>
    <ligand>
        <name>a divalent metal cation</name>
        <dbReference type="ChEBI" id="CHEBI:60240"/>
    </ligand>
</feature>
<evidence type="ECO:0000256" key="9">
    <source>
        <dbReference type="ARBA" id="ARBA00022695"/>
    </source>
</evidence>
<dbReference type="HAMAP" id="MF_01520">
    <property type="entry name" value="IspDF"/>
    <property type="match status" value="1"/>
</dbReference>
<keyword evidence="9 14" id="KW-0548">Nucleotidyltransferase</keyword>
<dbReference type="EMBL" id="JAUYVI010000003">
    <property type="protein sequence ID" value="MDQ7248022.1"/>
    <property type="molecule type" value="Genomic_DNA"/>
</dbReference>
<keyword evidence="8 14" id="KW-0808">Transferase</keyword>
<dbReference type="InterPro" id="IPR034683">
    <property type="entry name" value="IspD/TarI"/>
</dbReference>
<evidence type="ECO:0000256" key="12">
    <source>
        <dbReference type="ARBA" id="ARBA00023239"/>
    </source>
</evidence>
<evidence type="ECO:0000313" key="17">
    <source>
        <dbReference type="Proteomes" id="UP001230156"/>
    </source>
</evidence>
<feature type="binding site" evidence="14">
    <location>
        <position position="239"/>
    </location>
    <ligand>
        <name>a divalent metal cation</name>
        <dbReference type="ChEBI" id="CHEBI:60240"/>
    </ligand>
</feature>
<feature type="site" description="Transition state stabilizer" evidence="14">
    <location>
        <position position="23"/>
    </location>
</feature>
<dbReference type="InterPro" id="IPR003526">
    <property type="entry name" value="MECDP_synthase"/>
</dbReference>
<feature type="site" description="Transition state stabilizer" evidence="14">
    <location>
        <position position="265"/>
    </location>
</feature>
<dbReference type="InterPro" id="IPR029044">
    <property type="entry name" value="Nucleotide-diphossugar_trans"/>
</dbReference>
<dbReference type="InterPro" id="IPR018294">
    <property type="entry name" value="ISPD_synthase_CS"/>
</dbReference>
<keyword evidence="13 14" id="KW-0511">Multifunctional enzyme</keyword>
<feature type="region of interest" description="2-C-methyl-D-erythritol 2,4-cyclodiphosphate synthase" evidence="14">
    <location>
        <begin position="233"/>
        <end position="390"/>
    </location>
</feature>
<keyword evidence="12 14" id="KW-0456">Lyase</keyword>
<feature type="binding site" evidence="14">
    <location>
        <position position="370"/>
    </location>
    <ligand>
        <name>4-CDP-2-C-methyl-D-erythritol 2-phosphate</name>
        <dbReference type="ChEBI" id="CHEBI:57919"/>
    </ligand>
</feature>
<feature type="binding site" evidence="14">
    <location>
        <position position="241"/>
    </location>
    <ligand>
        <name>a divalent metal cation</name>
        <dbReference type="ChEBI" id="CHEBI:60240"/>
    </ligand>
</feature>
<dbReference type="NCBIfam" id="TIGR00151">
    <property type="entry name" value="ispF"/>
    <property type="match status" value="1"/>
</dbReference>
<feature type="binding site" evidence="14">
    <location>
        <begin position="239"/>
        <end position="241"/>
    </location>
    <ligand>
        <name>4-CDP-2-C-methyl-D-erythritol 2-phosphate</name>
        <dbReference type="ChEBI" id="CHEBI:57919"/>
    </ligand>
</feature>
<dbReference type="SUPFAM" id="SSF69765">
    <property type="entry name" value="IpsF-like"/>
    <property type="match status" value="1"/>
</dbReference>
<organism evidence="16 17">
    <name type="scientific">Dongia sedimenti</name>
    <dbReference type="NCBI Taxonomy" id="3064282"/>
    <lineage>
        <taxon>Bacteria</taxon>
        <taxon>Pseudomonadati</taxon>
        <taxon>Pseudomonadota</taxon>
        <taxon>Alphaproteobacteria</taxon>
        <taxon>Rhodospirillales</taxon>
        <taxon>Dongiaceae</taxon>
        <taxon>Dongia</taxon>
    </lineage>
</organism>
<name>A0ABU0YLD2_9PROT</name>
<evidence type="ECO:0000256" key="10">
    <source>
        <dbReference type="ARBA" id="ARBA00022723"/>
    </source>
</evidence>
<dbReference type="Gene3D" id="3.90.550.10">
    <property type="entry name" value="Spore Coat Polysaccharide Biosynthesis Protein SpsA, Chain A"/>
    <property type="match status" value="1"/>
</dbReference>